<dbReference type="SUPFAM" id="SSF88723">
    <property type="entry name" value="PIN domain-like"/>
    <property type="match status" value="1"/>
</dbReference>
<dbReference type="EMBL" id="LAZR01020938">
    <property type="protein sequence ID" value="KKL87062.1"/>
    <property type="molecule type" value="Genomic_DNA"/>
</dbReference>
<dbReference type="GO" id="GO:0004518">
    <property type="term" value="F:nuclease activity"/>
    <property type="evidence" value="ECO:0007669"/>
    <property type="project" value="UniProtKB-ARBA"/>
</dbReference>
<accession>A0A0F9IID2</accession>
<dbReference type="Pfam" id="PF02739">
    <property type="entry name" value="5_3_exonuc_N"/>
    <property type="match status" value="1"/>
</dbReference>
<evidence type="ECO:0000259" key="1">
    <source>
        <dbReference type="Pfam" id="PF02739"/>
    </source>
</evidence>
<reference evidence="2" key="1">
    <citation type="journal article" date="2015" name="Nature">
        <title>Complex archaea that bridge the gap between prokaryotes and eukaryotes.</title>
        <authorList>
            <person name="Spang A."/>
            <person name="Saw J.H."/>
            <person name="Jorgensen S.L."/>
            <person name="Zaremba-Niedzwiedzka K."/>
            <person name="Martijn J."/>
            <person name="Lind A.E."/>
            <person name="van Eijk R."/>
            <person name="Schleper C."/>
            <person name="Guy L."/>
            <person name="Ettema T.J."/>
        </authorList>
    </citation>
    <scope>NUCLEOTIDE SEQUENCE</scope>
</reference>
<gene>
    <name evidence="2" type="ORF">LCGC14_1938500</name>
</gene>
<name>A0A0F9IID2_9ZZZZ</name>
<dbReference type="GO" id="GO:0016788">
    <property type="term" value="F:hydrolase activity, acting on ester bonds"/>
    <property type="evidence" value="ECO:0007669"/>
    <property type="project" value="UniProtKB-ARBA"/>
</dbReference>
<sequence>MDYGYYLHASIYAWRNRKMTPATYTCITMLLGDLRKVGVDRDDIVIIAVDKGRSWRKDKDSEYKSSRKAKKKKQKDIPWKDMYASFDKLLDQLDAYTPWHVIELWSMEADDIISYGVRYFKDKRCVICSVDSDFEQLFALDNVQIYSPHPKRKCYKEPPKNPASILAKKIQKEVSDDLISPVLTDEDYNRRHLIINLMKLPDDIEKRIEEQIKFLPTKEFEINKLPFRNLHSRFENIYEKDKVITFEKSMQRLERKKEKKKKEKKDG</sequence>
<comment type="caution">
    <text evidence="2">The sequence shown here is derived from an EMBL/GenBank/DDBJ whole genome shotgun (WGS) entry which is preliminary data.</text>
</comment>
<protein>
    <recommendedName>
        <fullName evidence="1">5'-3' exonuclease alpha-helical arch N-terminal domain-containing protein</fullName>
    </recommendedName>
</protein>
<dbReference type="AlphaFoldDB" id="A0A0F9IID2"/>
<dbReference type="GO" id="GO:0003677">
    <property type="term" value="F:DNA binding"/>
    <property type="evidence" value="ECO:0007669"/>
    <property type="project" value="InterPro"/>
</dbReference>
<evidence type="ECO:0000313" key="2">
    <source>
        <dbReference type="EMBL" id="KKL87062.1"/>
    </source>
</evidence>
<organism evidence="2">
    <name type="scientific">marine sediment metagenome</name>
    <dbReference type="NCBI Taxonomy" id="412755"/>
    <lineage>
        <taxon>unclassified sequences</taxon>
        <taxon>metagenomes</taxon>
        <taxon>ecological metagenomes</taxon>
    </lineage>
</organism>
<feature type="domain" description="5'-3' exonuclease alpha-helical arch N-terminal" evidence="1">
    <location>
        <begin position="15"/>
        <end position="151"/>
    </location>
</feature>
<proteinExistence type="predicted"/>
<dbReference type="Gene3D" id="3.40.50.1010">
    <property type="entry name" value="5'-nuclease"/>
    <property type="match status" value="1"/>
</dbReference>
<dbReference type="InterPro" id="IPR029060">
    <property type="entry name" value="PIN-like_dom_sf"/>
</dbReference>
<dbReference type="InterPro" id="IPR020046">
    <property type="entry name" value="5-3_exonucl_a-hlix_arch_N"/>
</dbReference>